<organism evidence="2 3">
    <name type="scientific">Helianthus annuus</name>
    <name type="common">Common sunflower</name>
    <dbReference type="NCBI Taxonomy" id="4232"/>
    <lineage>
        <taxon>Eukaryota</taxon>
        <taxon>Viridiplantae</taxon>
        <taxon>Streptophyta</taxon>
        <taxon>Embryophyta</taxon>
        <taxon>Tracheophyta</taxon>
        <taxon>Spermatophyta</taxon>
        <taxon>Magnoliopsida</taxon>
        <taxon>eudicotyledons</taxon>
        <taxon>Gunneridae</taxon>
        <taxon>Pentapetalae</taxon>
        <taxon>asterids</taxon>
        <taxon>campanulids</taxon>
        <taxon>Asterales</taxon>
        <taxon>Asteraceae</taxon>
        <taxon>Asteroideae</taxon>
        <taxon>Heliantheae alliance</taxon>
        <taxon>Heliantheae</taxon>
        <taxon>Helianthus</taxon>
    </lineage>
</organism>
<reference evidence="2" key="2">
    <citation type="submission" date="2017-02" db="EMBL/GenBank/DDBJ databases">
        <title>Sunflower complete genome.</title>
        <authorList>
            <person name="Langlade N."/>
            <person name="Munos S."/>
        </authorList>
    </citation>
    <scope>NUCLEOTIDE SEQUENCE [LARGE SCALE GENOMIC DNA]</scope>
    <source>
        <tissue evidence="2">Leaves</tissue>
    </source>
</reference>
<evidence type="ECO:0000313" key="3">
    <source>
        <dbReference type="Proteomes" id="UP000215914"/>
    </source>
</evidence>
<evidence type="ECO:0000313" key="2">
    <source>
        <dbReference type="EMBL" id="OTG10394.1"/>
    </source>
</evidence>
<evidence type="ECO:0000313" key="1">
    <source>
        <dbReference type="EMBL" id="KAF5785507.1"/>
    </source>
</evidence>
<dbReference type="Gramene" id="mRNA:HanXRQr2_Chr10g0429461">
    <property type="protein sequence ID" value="mRNA:HanXRQr2_Chr10g0429461"/>
    <property type="gene ID" value="HanXRQr2_Chr10g0429461"/>
</dbReference>
<dbReference type="AlphaFoldDB" id="A0A251THM6"/>
<gene>
    <name evidence="2" type="ORF">HannXRQ_Chr10g0287081</name>
    <name evidence="1" type="ORF">HanXRQr2_Chr10g0429461</name>
</gene>
<reference evidence="1" key="3">
    <citation type="submission" date="2020-06" db="EMBL/GenBank/DDBJ databases">
        <title>Helianthus annuus Genome sequencing and assembly Release 2.</title>
        <authorList>
            <person name="Gouzy J."/>
            <person name="Langlade N."/>
            <person name="Munos S."/>
        </authorList>
    </citation>
    <scope>NUCLEOTIDE SEQUENCE</scope>
    <source>
        <tissue evidence="1">Leaves</tissue>
    </source>
</reference>
<accession>A0A251THM6</accession>
<dbReference type="EMBL" id="MNCJ02000325">
    <property type="protein sequence ID" value="KAF5785507.1"/>
    <property type="molecule type" value="Genomic_DNA"/>
</dbReference>
<dbReference type="Proteomes" id="UP000215914">
    <property type="component" value="Chromosome 10"/>
</dbReference>
<reference evidence="1 3" key="1">
    <citation type="journal article" date="2017" name="Nature">
        <title>The sunflower genome provides insights into oil metabolism, flowering and Asterid evolution.</title>
        <authorList>
            <person name="Badouin H."/>
            <person name="Gouzy J."/>
            <person name="Grassa C.J."/>
            <person name="Murat F."/>
            <person name="Staton S.E."/>
            <person name="Cottret L."/>
            <person name="Lelandais-Briere C."/>
            <person name="Owens G.L."/>
            <person name="Carrere S."/>
            <person name="Mayjonade B."/>
            <person name="Legrand L."/>
            <person name="Gill N."/>
            <person name="Kane N.C."/>
            <person name="Bowers J.E."/>
            <person name="Hubner S."/>
            <person name="Bellec A."/>
            <person name="Berard A."/>
            <person name="Berges H."/>
            <person name="Blanchet N."/>
            <person name="Boniface M.C."/>
            <person name="Brunel D."/>
            <person name="Catrice O."/>
            <person name="Chaidir N."/>
            <person name="Claudel C."/>
            <person name="Donnadieu C."/>
            <person name="Faraut T."/>
            <person name="Fievet G."/>
            <person name="Helmstetter N."/>
            <person name="King M."/>
            <person name="Knapp S.J."/>
            <person name="Lai Z."/>
            <person name="Le Paslier M.C."/>
            <person name="Lippi Y."/>
            <person name="Lorenzon L."/>
            <person name="Mandel J.R."/>
            <person name="Marage G."/>
            <person name="Marchand G."/>
            <person name="Marquand E."/>
            <person name="Bret-Mestries E."/>
            <person name="Morien E."/>
            <person name="Nambeesan S."/>
            <person name="Nguyen T."/>
            <person name="Pegot-Espagnet P."/>
            <person name="Pouilly N."/>
            <person name="Raftis F."/>
            <person name="Sallet E."/>
            <person name="Schiex T."/>
            <person name="Thomas J."/>
            <person name="Vandecasteele C."/>
            <person name="Vares D."/>
            <person name="Vear F."/>
            <person name="Vautrin S."/>
            <person name="Crespi M."/>
            <person name="Mangin B."/>
            <person name="Burke J.M."/>
            <person name="Salse J."/>
            <person name="Munos S."/>
            <person name="Vincourt P."/>
            <person name="Rieseberg L.H."/>
            <person name="Langlade N.B."/>
        </authorList>
    </citation>
    <scope>NUCLEOTIDE SEQUENCE [LARGE SCALE GENOMIC DNA]</scope>
    <source>
        <strain evidence="3">cv. SF193</strain>
        <tissue evidence="1">Leaves</tissue>
    </source>
</reference>
<protein>
    <submittedName>
        <fullName evidence="2">Uncharacterized protein</fullName>
    </submittedName>
</protein>
<sequence length="87" mass="9869">MKIGVEEEWCWRLDKAARSESGPPDWRVETVVSKSFPPTLSLIRSVEIPSSMFVIVDCSVSAILRRVESWLTKVVSSYGSLWKIIVL</sequence>
<dbReference type="EMBL" id="CM007899">
    <property type="protein sequence ID" value="OTG10394.1"/>
    <property type="molecule type" value="Genomic_DNA"/>
</dbReference>
<proteinExistence type="predicted"/>
<keyword evidence="3" id="KW-1185">Reference proteome</keyword>
<dbReference type="InParanoid" id="A0A251THM6"/>
<name>A0A251THM6_HELAN</name>